<organism evidence="7">
    <name type="scientific">Vibrio parahaemolyticus</name>
    <dbReference type="NCBI Taxonomy" id="670"/>
    <lineage>
        <taxon>Bacteria</taxon>
        <taxon>Pseudomonadati</taxon>
        <taxon>Pseudomonadota</taxon>
        <taxon>Gammaproteobacteria</taxon>
        <taxon>Vibrionales</taxon>
        <taxon>Vibrionaceae</taxon>
        <taxon>Vibrio</taxon>
    </lineage>
</organism>
<sequence>MYKGSITMDKKLWENFSYLTVIQVLLVAMPLFYYPYVVRILGTDGYGEVVLSQAIVGFFSIFINFGFTISATKSVSINRNDNVKLSEIFSYVFYSKLTFLIVSCFILFIILSVFGNLGVDNKLLYIAFITCISDVFLIQWFYQGMEKMRLVALSNLFAKFFSLILIFLLIKDAGDGDTLLYILSLSLIFSNLVMFLYPFLKYNIRLTPFECSKVFETIKESSLFFTSRVSVVFIEKLNITLLGAYTNTHFVSVYDLANKFVSLIQLPINMLNQALYPRISNTKNIKLVLKVIKYCLIIAIPVGIFIYWAIPYIIELYAGGEFLDSAVVFYILGFNVIINIISHFFGNCILVVMGYAKEFNYSILYSSLLYALLLSLFIFSHIFDVYISASLIVFFNFSVMSFRLLFASKAKIF</sequence>
<name>A0A5Q5AWS1_VIBPH</name>
<reference evidence="7" key="1">
    <citation type="journal article" date="2019" name="Int. J. Food Microbiol.">
        <title>Developing a novel molecular serotyping system based on capsular polysaccharide synthesis gene clusters of Vibrio parahaemolyticus.</title>
        <authorList>
            <person name="Pang Y."/>
            <person name="Guo X."/>
            <person name="Tian X."/>
            <person name="Liu F."/>
            <person name="Wang L."/>
            <person name="Wu J."/>
            <person name="Zhang S."/>
            <person name="Li S."/>
            <person name="Liu B."/>
        </authorList>
    </citation>
    <scope>NUCLEOTIDE SEQUENCE</scope>
    <source>
        <strain evidence="7">G2932</strain>
    </source>
</reference>
<feature type="transmembrane region" description="Helical" evidence="6">
    <location>
        <begin position="123"/>
        <end position="142"/>
    </location>
</feature>
<evidence type="ECO:0000256" key="2">
    <source>
        <dbReference type="ARBA" id="ARBA00022475"/>
    </source>
</evidence>
<feature type="transmembrane region" description="Helical" evidence="6">
    <location>
        <begin position="88"/>
        <end position="111"/>
    </location>
</feature>
<feature type="transmembrane region" description="Helical" evidence="6">
    <location>
        <begin position="291"/>
        <end position="314"/>
    </location>
</feature>
<dbReference type="GO" id="GO:0005886">
    <property type="term" value="C:plasma membrane"/>
    <property type="evidence" value="ECO:0007669"/>
    <property type="project" value="UniProtKB-SubCell"/>
</dbReference>
<dbReference type="InterPro" id="IPR050833">
    <property type="entry name" value="Poly_Biosynth_Transport"/>
</dbReference>
<evidence type="ECO:0000256" key="4">
    <source>
        <dbReference type="ARBA" id="ARBA00022989"/>
    </source>
</evidence>
<dbReference type="Pfam" id="PF01943">
    <property type="entry name" value="Polysacc_synt"/>
    <property type="match status" value="1"/>
</dbReference>
<accession>A0A5Q5AWS1</accession>
<proteinExistence type="predicted"/>
<dbReference type="AlphaFoldDB" id="A0A5Q5AWS1"/>
<evidence type="ECO:0000313" key="7">
    <source>
        <dbReference type="EMBL" id="QEQ70626.1"/>
    </source>
</evidence>
<feature type="transmembrane region" description="Helical" evidence="6">
    <location>
        <begin position="359"/>
        <end position="379"/>
    </location>
</feature>
<evidence type="ECO:0000256" key="3">
    <source>
        <dbReference type="ARBA" id="ARBA00022692"/>
    </source>
</evidence>
<keyword evidence="4 6" id="KW-1133">Transmembrane helix</keyword>
<evidence type="ECO:0000256" key="6">
    <source>
        <dbReference type="SAM" id="Phobius"/>
    </source>
</evidence>
<keyword evidence="2" id="KW-1003">Cell membrane</keyword>
<keyword evidence="3 6" id="KW-0812">Transmembrane</keyword>
<keyword evidence="5 6" id="KW-0472">Membrane</keyword>
<evidence type="ECO:0000256" key="5">
    <source>
        <dbReference type="ARBA" id="ARBA00023136"/>
    </source>
</evidence>
<evidence type="ECO:0000256" key="1">
    <source>
        <dbReference type="ARBA" id="ARBA00004651"/>
    </source>
</evidence>
<feature type="transmembrane region" description="Helical" evidence="6">
    <location>
        <begin position="149"/>
        <end position="170"/>
    </location>
</feature>
<dbReference type="InterPro" id="IPR002797">
    <property type="entry name" value="Polysacc_synth"/>
</dbReference>
<comment type="subcellular location">
    <subcellularLocation>
        <location evidence="1">Cell membrane</location>
        <topology evidence="1">Multi-pass membrane protein</topology>
    </subcellularLocation>
</comment>
<feature type="transmembrane region" description="Helical" evidence="6">
    <location>
        <begin position="12"/>
        <end position="34"/>
    </location>
</feature>
<feature type="transmembrane region" description="Helical" evidence="6">
    <location>
        <begin position="326"/>
        <end position="352"/>
    </location>
</feature>
<protein>
    <submittedName>
        <fullName evidence="7">O-antigen transporter</fullName>
    </submittedName>
</protein>
<feature type="transmembrane region" description="Helical" evidence="6">
    <location>
        <begin position="182"/>
        <end position="200"/>
    </location>
</feature>
<dbReference type="PANTHER" id="PTHR30250">
    <property type="entry name" value="PST FAMILY PREDICTED COLANIC ACID TRANSPORTER"/>
    <property type="match status" value="1"/>
</dbReference>
<gene>
    <name evidence="7" type="primary">wzx</name>
</gene>
<dbReference type="PANTHER" id="PTHR30250:SF11">
    <property type="entry name" value="O-ANTIGEN TRANSPORTER-RELATED"/>
    <property type="match status" value="1"/>
</dbReference>
<feature type="transmembrane region" description="Helical" evidence="6">
    <location>
        <begin position="46"/>
        <end position="67"/>
    </location>
</feature>
<dbReference type="EMBL" id="MK455078">
    <property type="protein sequence ID" value="QEQ70626.1"/>
    <property type="molecule type" value="Genomic_DNA"/>
</dbReference>
<feature type="transmembrane region" description="Helical" evidence="6">
    <location>
        <begin position="385"/>
        <end position="406"/>
    </location>
</feature>